<organism evidence="3 4">
    <name type="scientific">Methylovirgula ligni</name>
    <dbReference type="NCBI Taxonomy" id="569860"/>
    <lineage>
        <taxon>Bacteria</taxon>
        <taxon>Pseudomonadati</taxon>
        <taxon>Pseudomonadota</taxon>
        <taxon>Alphaproteobacteria</taxon>
        <taxon>Hyphomicrobiales</taxon>
        <taxon>Beijerinckiaceae</taxon>
        <taxon>Methylovirgula</taxon>
    </lineage>
</organism>
<feature type="transmembrane region" description="Helical" evidence="1">
    <location>
        <begin position="35"/>
        <end position="57"/>
    </location>
</feature>
<keyword evidence="1" id="KW-0812">Transmembrane</keyword>
<keyword evidence="4" id="KW-1185">Reference proteome</keyword>
<evidence type="ECO:0000313" key="4">
    <source>
        <dbReference type="Proteomes" id="UP000256900"/>
    </source>
</evidence>
<feature type="domain" description="TadE-like" evidence="2">
    <location>
        <begin position="28"/>
        <end position="69"/>
    </location>
</feature>
<comment type="caution">
    <text evidence="3">The sequence shown here is derived from an EMBL/GenBank/DDBJ whole genome shotgun (WGS) entry which is preliminary data.</text>
</comment>
<name>A0A3D9YZ52_9HYPH</name>
<accession>A0A3D9YZ52</accession>
<evidence type="ECO:0000313" key="3">
    <source>
        <dbReference type="EMBL" id="REF88043.1"/>
    </source>
</evidence>
<dbReference type="Proteomes" id="UP000256900">
    <property type="component" value="Unassembled WGS sequence"/>
</dbReference>
<dbReference type="Pfam" id="PF07811">
    <property type="entry name" value="TadE"/>
    <property type="match status" value="1"/>
</dbReference>
<sequence length="199" mass="19871">MNKIASFLRPLSAVIFAWARRPMADRAGVSAVEFALLAPIFCLLLAAAADFGGVLYVKFGLESAVSAAANYALLNASNVNSTNGGALATNLATIVESERAANWANGSIIVNNGPSATINSGAISSGGTAANANVCYCPTGSGASVTWGGAVTCGSTCASGGLAGKFISIVATRVYSPMFSSYGIVKNGAISSTAVAETQ</sequence>
<dbReference type="AlphaFoldDB" id="A0A3D9YZ52"/>
<protein>
    <submittedName>
        <fullName evidence="3">TadE-like protein</fullName>
    </submittedName>
</protein>
<keyword evidence="1" id="KW-0472">Membrane</keyword>
<dbReference type="InterPro" id="IPR012495">
    <property type="entry name" value="TadE-like_dom"/>
</dbReference>
<gene>
    <name evidence="3" type="ORF">DES32_1684</name>
</gene>
<evidence type="ECO:0000259" key="2">
    <source>
        <dbReference type="Pfam" id="PF07811"/>
    </source>
</evidence>
<proteinExistence type="predicted"/>
<reference evidence="3 4" key="1">
    <citation type="submission" date="2018-08" db="EMBL/GenBank/DDBJ databases">
        <title>Genomic Encyclopedia of Type Strains, Phase IV (KMG-IV): sequencing the most valuable type-strain genomes for metagenomic binning, comparative biology and taxonomic classification.</title>
        <authorList>
            <person name="Goeker M."/>
        </authorList>
    </citation>
    <scope>NUCLEOTIDE SEQUENCE [LARGE SCALE GENOMIC DNA]</scope>
    <source>
        <strain evidence="3 4">BW863</strain>
    </source>
</reference>
<evidence type="ECO:0000256" key="1">
    <source>
        <dbReference type="SAM" id="Phobius"/>
    </source>
</evidence>
<dbReference type="EMBL" id="QUMO01000002">
    <property type="protein sequence ID" value="REF88043.1"/>
    <property type="molecule type" value="Genomic_DNA"/>
</dbReference>
<keyword evidence="1" id="KW-1133">Transmembrane helix</keyword>